<dbReference type="Proteomes" id="UP000601435">
    <property type="component" value="Unassembled WGS sequence"/>
</dbReference>
<evidence type="ECO:0000313" key="2">
    <source>
        <dbReference type="Proteomes" id="UP000601435"/>
    </source>
</evidence>
<reference evidence="1" key="1">
    <citation type="submission" date="2021-02" db="EMBL/GenBank/DDBJ databases">
        <authorList>
            <person name="Dougan E. K."/>
            <person name="Rhodes N."/>
            <person name="Thang M."/>
            <person name="Chan C."/>
        </authorList>
    </citation>
    <scope>NUCLEOTIDE SEQUENCE</scope>
</reference>
<organism evidence="1 2">
    <name type="scientific">Symbiodinium necroappetens</name>
    <dbReference type="NCBI Taxonomy" id="1628268"/>
    <lineage>
        <taxon>Eukaryota</taxon>
        <taxon>Sar</taxon>
        <taxon>Alveolata</taxon>
        <taxon>Dinophyceae</taxon>
        <taxon>Suessiales</taxon>
        <taxon>Symbiodiniaceae</taxon>
        <taxon>Symbiodinium</taxon>
    </lineage>
</organism>
<proteinExistence type="predicted"/>
<accession>A0A813CFV3</accession>
<gene>
    <name evidence="1" type="ORF">SNEC2469_LOCUS35023</name>
</gene>
<dbReference type="AlphaFoldDB" id="A0A813CFV3"/>
<keyword evidence="2" id="KW-1185">Reference proteome</keyword>
<feature type="non-terminal residue" evidence="1">
    <location>
        <position position="112"/>
    </location>
</feature>
<name>A0A813CFV3_9DINO</name>
<evidence type="ECO:0000313" key="1">
    <source>
        <dbReference type="EMBL" id="CAE7943353.1"/>
    </source>
</evidence>
<comment type="caution">
    <text evidence="1">The sequence shown here is derived from an EMBL/GenBank/DDBJ whole genome shotgun (WGS) entry which is preliminary data.</text>
</comment>
<dbReference type="EMBL" id="CAJNJA010099321">
    <property type="protein sequence ID" value="CAE7943353.1"/>
    <property type="molecule type" value="Genomic_DNA"/>
</dbReference>
<protein>
    <submittedName>
        <fullName evidence="1">Uncharacterized protein</fullName>
    </submittedName>
</protein>
<sequence length="112" mass="12398">MPGLLQAKNPRVHGAAVEVLSSTLLPKLAERLHCAWAQMSTAMRQREDRGAVRAAMAKEQDVLDFLVDLLSLGQPAVTQAVATVIVCGPLLSQLRVLAERHRYMNRPQSIWE</sequence>